<dbReference type="EMBL" id="CP050861">
    <property type="protein sequence ID" value="UTD16575.1"/>
    <property type="molecule type" value="Genomic_DNA"/>
</dbReference>
<evidence type="ECO:0000313" key="1">
    <source>
        <dbReference type="EMBL" id="UTD16575.1"/>
    </source>
</evidence>
<dbReference type="Proteomes" id="UP001056837">
    <property type="component" value="Chromosome"/>
</dbReference>
<proteinExistence type="predicted"/>
<protein>
    <submittedName>
        <fullName evidence="1">Uncharacterized protein</fullName>
    </submittedName>
</protein>
<sequence>MTKEENNSYFWNFDDKEKYKIIQSKLTDFLVESGFGKAKDSGGNLILLKEKGNVVTEVDDTVIIDFVKNYLRKIEQEEVLEVFSKGVSSYINTTKLKLLETIELLNDRDEKKTSRFFFKNICCQVGDNKIKGVPYEDLDKKVWDKRMLEHEFNAFIVEPNSQFERFCYNLSGKDDKRFLSLKTIIGYLLHRYQDPSNAKAVILVDENISFDGTANGGIGKTLLLKGIEMCREVIVMDGKHNKKNSWFKNQRIEHTTDVVFYDDVTKEFSLEQLYSMITTGIVVEKKYKGEIYIKPKDAPKICISSNYIVNGTGGNTDVRRRCDFEVSSHYGGDNTPVDEFNGRFFDDWDKVEWSSFYHFMMSCVNLYFKHSLIIPKPINLKRNGLINSTSLEFVSFMETGVIVSEKWESKKATLELFVEEYPHHKNLSSHQFTKWMKSYAKDHNLEYEDRKSGSKYEFYLKSKDLRKEASND</sequence>
<evidence type="ECO:0000313" key="2">
    <source>
        <dbReference type="Proteomes" id="UP001056837"/>
    </source>
</evidence>
<organism evidence="1 2">
    <name type="scientific">Tenacibaculum mesophilum</name>
    <dbReference type="NCBI Taxonomy" id="104268"/>
    <lineage>
        <taxon>Bacteria</taxon>
        <taxon>Pseudomonadati</taxon>
        <taxon>Bacteroidota</taxon>
        <taxon>Flavobacteriia</taxon>
        <taxon>Flavobacteriales</taxon>
        <taxon>Flavobacteriaceae</taxon>
        <taxon>Tenacibaculum</taxon>
    </lineage>
</organism>
<reference evidence="1" key="1">
    <citation type="submission" date="2020-04" db="EMBL/GenBank/DDBJ databases">
        <title>Tenacibaculum mesophilum bac2.</title>
        <authorList>
            <person name="Li M."/>
        </authorList>
    </citation>
    <scope>NUCLEOTIDE SEQUENCE</scope>
    <source>
        <strain evidence="1">Bac2</strain>
    </source>
</reference>
<dbReference type="RefSeq" id="WP_253679840.1">
    <property type="nucleotide sequence ID" value="NZ_CP050861.1"/>
</dbReference>
<gene>
    <name evidence="1" type="ORF">HER15_14290</name>
</gene>
<accession>A0AAE9SFU4</accession>
<name>A0AAE9SFU4_9FLAO</name>
<dbReference type="AlphaFoldDB" id="A0AAE9SFU4"/>